<comment type="function">
    <text evidence="1">Probable oxidoreductase that may play a role as regulator of mitochondrial function.</text>
</comment>
<evidence type="ECO:0000313" key="5">
    <source>
        <dbReference type="EMBL" id="GAA3397097.1"/>
    </source>
</evidence>
<evidence type="ECO:0000313" key="6">
    <source>
        <dbReference type="Proteomes" id="UP001501676"/>
    </source>
</evidence>
<dbReference type="InterPro" id="IPR036188">
    <property type="entry name" value="FAD/NAD-bd_sf"/>
</dbReference>
<comment type="subunit">
    <text evidence="2">Interacts with COX5B; this interaction may contribute to localize PYROXD2 to the inner face of the inner mitochondrial membrane.</text>
</comment>
<comment type="caution">
    <text evidence="5">The sequence shown here is derived from an EMBL/GenBank/DDBJ whole genome shotgun (WGS) entry which is preliminary data.</text>
</comment>
<keyword evidence="6" id="KW-1185">Reference proteome</keyword>
<feature type="domain" description="Amine oxidase" evidence="4">
    <location>
        <begin position="25"/>
        <end position="503"/>
    </location>
</feature>
<protein>
    <recommendedName>
        <fullName evidence="3">Pyridine nucleotide-disulfide oxidoreductase domain-containing protein 2</fullName>
    </recommendedName>
</protein>
<dbReference type="SUPFAM" id="SSF51905">
    <property type="entry name" value="FAD/NAD(P)-binding domain"/>
    <property type="match status" value="1"/>
</dbReference>
<sequence length="537" mass="56825">MTEFTRSAGPTETVDAVVVGGGHNGLVAANLLADEGWHVLVLEAAEEPGGAVRTDEISPGYLADLCSAFYPLGGVSPVLAGLELEQHGLHWIHAPLVLAHVLPDDRAAVISRDLEETAASVDAFAPGDGDAWLREADRFRQVADQLLNALFQPFPPVRAATGLLRSLGVADALRFARFAVQPVKQYTAETFSGEGAKVLLAGNALHTDLQPESAASSIFGWLLAMLGQFQGFPVPEGGAGTLTGALVSRLNAAGGQLRCNEPVDRVLVAQGRAVGVRTASGALIQARKAVLADVAAPHLYRELVGDRHLPPRLRDDLDRFAWDNAIIKIDWALSGPVPWTAEAARRAGTVHLGVDFDGLTQYGADLARRKIPEQPFCLAGQMAVADPSRTPPGGESLWAYTHVPHGHDWKPGELERHADRVQALFERHAPGFADRIVARRVLSTTDVTHGNPSLPEGSANLGTAAIHQQLFFRPVPGLGRPDTPIDRLYLASASAHPGGGVHGGPGSNAAKAALLRNSLGGSAYAALIRSANRAVYR</sequence>
<dbReference type="PRINTS" id="PR00411">
    <property type="entry name" value="PNDRDTASEI"/>
</dbReference>
<dbReference type="Gene3D" id="3.50.50.60">
    <property type="entry name" value="FAD/NAD(P)-binding domain"/>
    <property type="match status" value="2"/>
</dbReference>
<evidence type="ECO:0000256" key="1">
    <source>
        <dbReference type="ARBA" id="ARBA00037217"/>
    </source>
</evidence>
<dbReference type="Proteomes" id="UP001501676">
    <property type="component" value="Unassembled WGS sequence"/>
</dbReference>
<dbReference type="PANTHER" id="PTHR10668">
    <property type="entry name" value="PHYTOENE DEHYDROGENASE"/>
    <property type="match status" value="1"/>
</dbReference>
<dbReference type="Pfam" id="PF01593">
    <property type="entry name" value="Amino_oxidase"/>
    <property type="match status" value="1"/>
</dbReference>
<evidence type="ECO:0000256" key="3">
    <source>
        <dbReference type="ARBA" id="ARBA00040298"/>
    </source>
</evidence>
<organism evidence="5 6">
    <name type="scientific">Cryptosporangium minutisporangium</name>
    <dbReference type="NCBI Taxonomy" id="113569"/>
    <lineage>
        <taxon>Bacteria</taxon>
        <taxon>Bacillati</taxon>
        <taxon>Actinomycetota</taxon>
        <taxon>Actinomycetes</taxon>
        <taxon>Cryptosporangiales</taxon>
        <taxon>Cryptosporangiaceae</taxon>
        <taxon>Cryptosporangium</taxon>
    </lineage>
</organism>
<dbReference type="InterPro" id="IPR002937">
    <property type="entry name" value="Amino_oxidase"/>
</dbReference>
<dbReference type="EMBL" id="BAAAYN010000063">
    <property type="protein sequence ID" value="GAA3397097.1"/>
    <property type="molecule type" value="Genomic_DNA"/>
</dbReference>
<gene>
    <name evidence="5" type="ORF">GCM10020369_76110</name>
</gene>
<dbReference type="RefSeq" id="WP_345733174.1">
    <property type="nucleotide sequence ID" value="NZ_BAAAYN010000063.1"/>
</dbReference>
<evidence type="ECO:0000259" key="4">
    <source>
        <dbReference type="Pfam" id="PF01593"/>
    </source>
</evidence>
<accession>A0ABP6TA17</accession>
<evidence type="ECO:0000256" key="2">
    <source>
        <dbReference type="ARBA" id="ARBA00038825"/>
    </source>
</evidence>
<name>A0ABP6TA17_9ACTN</name>
<proteinExistence type="predicted"/>
<dbReference type="PANTHER" id="PTHR10668:SF105">
    <property type="entry name" value="DEHYDROGENASE-RELATED"/>
    <property type="match status" value="1"/>
</dbReference>
<reference evidence="6" key="1">
    <citation type="journal article" date="2019" name="Int. J. Syst. Evol. Microbiol.">
        <title>The Global Catalogue of Microorganisms (GCM) 10K type strain sequencing project: providing services to taxonomists for standard genome sequencing and annotation.</title>
        <authorList>
            <consortium name="The Broad Institute Genomics Platform"/>
            <consortium name="The Broad Institute Genome Sequencing Center for Infectious Disease"/>
            <person name="Wu L."/>
            <person name="Ma J."/>
        </authorList>
    </citation>
    <scope>NUCLEOTIDE SEQUENCE [LARGE SCALE GENOMIC DNA]</scope>
    <source>
        <strain evidence="6">JCM 9458</strain>
    </source>
</reference>